<dbReference type="Pfam" id="PF10099">
    <property type="entry name" value="RskA_C"/>
    <property type="match status" value="1"/>
</dbReference>
<dbReference type="EMBL" id="JAABLM010000002">
    <property type="protein sequence ID" value="NBL64017.1"/>
    <property type="molecule type" value="Genomic_DNA"/>
</dbReference>
<evidence type="ECO:0000313" key="5">
    <source>
        <dbReference type="Proteomes" id="UP000798602"/>
    </source>
</evidence>
<protein>
    <submittedName>
        <fullName evidence="4">Anti-sigma factor</fullName>
    </submittedName>
</protein>
<dbReference type="PANTHER" id="PTHR37461">
    <property type="entry name" value="ANTI-SIGMA-K FACTOR RSKA"/>
    <property type="match status" value="1"/>
</dbReference>
<dbReference type="InterPro" id="IPR018764">
    <property type="entry name" value="RskA_C"/>
</dbReference>
<gene>
    <name evidence="4" type="ORF">GV828_02250</name>
</gene>
<evidence type="ECO:0000256" key="1">
    <source>
        <dbReference type="SAM" id="Coils"/>
    </source>
</evidence>
<reference evidence="5" key="1">
    <citation type="submission" date="2020-01" db="EMBL/GenBank/DDBJ databases">
        <title>Sphingomonas sp. strain CSW-10.</title>
        <authorList>
            <person name="Chen W.-M."/>
        </authorList>
    </citation>
    <scope>NUCLEOTIDE SEQUENCE [LARGE SCALE GENOMIC DNA]</scope>
    <source>
        <strain evidence="5">NST-5</strain>
    </source>
</reference>
<evidence type="ECO:0000259" key="3">
    <source>
        <dbReference type="Pfam" id="PF10099"/>
    </source>
</evidence>
<accession>A0ABW9Z9J7</accession>
<keyword evidence="2" id="KW-0812">Transmembrane</keyword>
<dbReference type="Proteomes" id="UP000798602">
    <property type="component" value="Unassembled WGS sequence"/>
</dbReference>
<organism evidence="4 5">
    <name type="scientific">Flavobacterium ichthyis</name>
    <dbReference type="NCBI Taxonomy" id="2698827"/>
    <lineage>
        <taxon>Bacteria</taxon>
        <taxon>Pseudomonadati</taxon>
        <taxon>Bacteroidota</taxon>
        <taxon>Flavobacteriia</taxon>
        <taxon>Flavobacteriales</taxon>
        <taxon>Flavobacteriaceae</taxon>
        <taxon>Flavobacterium</taxon>
    </lineage>
</organism>
<keyword evidence="1" id="KW-0175">Coiled coil</keyword>
<proteinExistence type="predicted"/>
<name>A0ABW9Z9J7_9FLAO</name>
<feature type="domain" description="Anti-sigma K factor RskA C-terminal" evidence="3">
    <location>
        <begin position="94"/>
        <end position="250"/>
    </location>
</feature>
<keyword evidence="5" id="KW-1185">Reference proteome</keyword>
<feature type="transmembrane region" description="Helical" evidence="2">
    <location>
        <begin position="87"/>
        <end position="108"/>
    </location>
</feature>
<dbReference type="RefSeq" id="WP_166535843.1">
    <property type="nucleotide sequence ID" value="NZ_JAABLM010000002.1"/>
</dbReference>
<evidence type="ECO:0000313" key="4">
    <source>
        <dbReference type="EMBL" id="NBL64017.1"/>
    </source>
</evidence>
<evidence type="ECO:0000256" key="2">
    <source>
        <dbReference type="SAM" id="Phobius"/>
    </source>
</evidence>
<sequence length="260" mass="28782">MNNQEYIESGLLELYVFGLLDETQTAEISRLSQTEPQIQAEIVSIEKAIINLSESMSPFLSHKNYGKIREALLIKHKVHDIKPKTNIFNFIGWAAAAALLIGIGVQYISLQNKNEQIEQITANNEKINNELIQSKLENQTSQTAVAVLRDTANTVVTLAGQEVSPKSQAKIYWNKQSKTVYVDASKLPTPPKGMEYQVWSLKLDPLTPTSIGMLQKFEENGTKIFKVENATEAQAFGITLEPAGGSATPTLEQLYTLGKA</sequence>
<keyword evidence="2" id="KW-1133">Transmembrane helix</keyword>
<dbReference type="InterPro" id="IPR051474">
    <property type="entry name" value="Anti-sigma-K/W_factor"/>
</dbReference>
<feature type="coiled-coil region" evidence="1">
    <location>
        <begin position="110"/>
        <end position="137"/>
    </location>
</feature>
<keyword evidence="2" id="KW-0472">Membrane</keyword>
<comment type="caution">
    <text evidence="4">The sequence shown here is derived from an EMBL/GenBank/DDBJ whole genome shotgun (WGS) entry which is preliminary data.</text>
</comment>
<dbReference type="PANTHER" id="PTHR37461:SF1">
    <property type="entry name" value="ANTI-SIGMA-K FACTOR RSKA"/>
    <property type="match status" value="1"/>
</dbReference>